<keyword evidence="1" id="KW-0328">Glycosyltransferase</keyword>
<dbReference type="GO" id="GO:0005992">
    <property type="term" value="P:trehalose biosynthetic process"/>
    <property type="evidence" value="ECO:0007669"/>
    <property type="project" value="InterPro"/>
</dbReference>
<gene>
    <name evidence="3" type="ORF">BDV28DRAFT_155552</name>
</gene>
<reference evidence="4" key="1">
    <citation type="submission" date="2019-04" db="EMBL/GenBank/DDBJ databases">
        <title>Friends and foes A comparative genomics studyof 23 Aspergillus species from section Flavi.</title>
        <authorList>
            <consortium name="DOE Joint Genome Institute"/>
            <person name="Kjaerbolling I."/>
            <person name="Vesth T."/>
            <person name="Frisvad J.C."/>
            <person name="Nybo J.L."/>
            <person name="Theobald S."/>
            <person name="Kildgaard S."/>
            <person name="Isbrandt T."/>
            <person name="Kuo A."/>
            <person name="Sato A."/>
            <person name="Lyhne E.K."/>
            <person name="Kogle M.E."/>
            <person name="Wiebenga A."/>
            <person name="Kun R.S."/>
            <person name="Lubbers R.J."/>
            <person name="Makela M.R."/>
            <person name="Barry K."/>
            <person name="Chovatia M."/>
            <person name="Clum A."/>
            <person name="Daum C."/>
            <person name="Haridas S."/>
            <person name="He G."/>
            <person name="LaButti K."/>
            <person name="Lipzen A."/>
            <person name="Mondo S."/>
            <person name="Riley R."/>
            <person name="Salamov A."/>
            <person name="Simmons B.A."/>
            <person name="Magnuson J.K."/>
            <person name="Henrissat B."/>
            <person name="Mortensen U.H."/>
            <person name="Larsen T.O."/>
            <person name="Devries R.P."/>
            <person name="Grigoriev I.V."/>
            <person name="Machida M."/>
            <person name="Baker S.E."/>
            <person name="Andersen M.R."/>
        </authorList>
    </citation>
    <scope>NUCLEOTIDE SEQUENCE [LARGE SCALE GENOMIC DNA]</scope>
    <source>
        <strain evidence="4">CBS 553.77</strain>
    </source>
</reference>
<dbReference type="InterPro" id="IPR001830">
    <property type="entry name" value="Glyco_trans_20"/>
</dbReference>
<dbReference type="GO" id="GO:0003825">
    <property type="term" value="F:alpha,alpha-trehalose-phosphate synthase (UDP-forming) activity"/>
    <property type="evidence" value="ECO:0007669"/>
    <property type="project" value="TreeGrafter"/>
</dbReference>
<evidence type="ECO:0000256" key="1">
    <source>
        <dbReference type="ARBA" id="ARBA00022676"/>
    </source>
</evidence>
<dbReference type="GO" id="GO:0004805">
    <property type="term" value="F:trehalose-phosphatase activity"/>
    <property type="evidence" value="ECO:0007669"/>
    <property type="project" value="TreeGrafter"/>
</dbReference>
<name>A0A5N6ZCB4_9EURO</name>
<evidence type="ECO:0000313" key="3">
    <source>
        <dbReference type="EMBL" id="KAE8355245.1"/>
    </source>
</evidence>
<evidence type="ECO:0000256" key="2">
    <source>
        <dbReference type="ARBA" id="ARBA00022679"/>
    </source>
</evidence>
<dbReference type="Gene3D" id="3.40.50.2000">
    <property type="entry name" value="Glycogen Phosphorylase B"/>
    <property type="match status" value="2"/>
</dbReference>
<dbReference type="GO" id="GO:0005946">
    <property type="term" value="C:alpha,alpha-trehalose-phosphate synthase complex (UDP-forming)"/>
    <property type="evidence" value="ECO:0007669"/>
    <property type="project" value="TreeGrafter"/>
</dbReference>
<protein>
    <submittedName>
        <fullName evidence="3">Glycosyl transferase</fullName>
    </submittedName>
</protein>
<dbReference type="FunFam" id="3.40.50.2000:FF:000010">
    <property type="entry name" value="Alpha,alpha-trehalose-phosphate synthase"/>
    <property type="match status" value="1"/>
</dbReference>
<dbReference type="FunFam" id="3.40.50.2000:FF:000208">
    <property type="entry name" value="Alpha,alpha-trehalose-phosphate synthase subunit, putative"/>
    <property type="match status" value="1"/>
</dbReference>
<dbReference type="PANTHER" id="PTHR10788:SF75">
    <property type="entry name" value="SYNTHASE SUBUNIT OF TREHALOSE-6-PHOSPHATE SYNTHASE_PHOSPHATASE COMPLEX (EUROFUNG)"/>
    <property type="match status" value="1"/>
</dbReference>
<organism evidence="3 4">
    <name type="scientific">Aspergillus coremiiformis</name>
    <dbReference type="NCBI Taxonomy" id="138285"/>
    <lineage>
        <taxon>Eukaryota</taxon>
        <taxon>Fungi</taxon>
        <taxon>Dikarya</taxon>
        <taxon>Ascomycota</taxon>
        <taxon>Pezizomycotina</taxon>
        <taxon>Eurotiomycetes</taxon>
        <taxon>Eurotiomycetidae</taxon>
        <taxon>Eurotiales</taxon>
        <taxon>Aspergillaceae</taxon>
        <taxon>Aspergillus</taxon>
        <taxon>Aspergillus subgen. Circumdati</taxon>
    </lineage>
</organism>
<dbReference type="SUPFAM" id="SSF53756">
    <property type="entry name" value="UDP-Glycosyltransferase/glycogen phosphorylase"/>
    <property type="match status" value="1"/>
</dbReference>
<dbReference type="CDD" id="cd03788">
    <property type="entry name" value="GT20_TPS"/>
    <property type="match status" value="1"/>
</dbReference>
<dbReference type="AlphaFoldDB" id="A0A5N6ZCB4"/>
<accession>A0A5N6ZCB4</accession>
<dbReference type="Proteomes" id="UP000327118">
    <property type="component" value="Unassembled WGS sequence"/>
</dbReference>
<evidence type="ECO:0000313" key="4">
    <source>
        <dbReference type="Proteomes" id="UP000327118"/>
    </source>
</evidence>
<dbReference type="GO" id="GO:0005829">
    <property type="term" value="C:cytosol"/>
    <property type="evidence" value="ECO:0007669"/>
    <property type="project" value="TreeGrafter"/>
</dbReference>
<dbReference type="Pfam" id="PF00982">
    <property type="entry name" value="Glyco_transf_20"/>
    <property type="match status" value="1"/>
</dbReference>
<keyword evidence="4" id="KW-1185">Reference proteome</keyword>
<keyword evidence="2 3" id="KW-0808">Transferase</keyword>
<dbReference type="EMBL" id="ML739056">
    <property type="protein sequence ID" value="KAE8355245.1"/>
    <property type="molecule type" value="Genomic_DNA"/>
</dbReference>
<dbReference type="GO" id="GO:0034605">
    <property type="term" value="P:cellular response to heat"/>
    <property type="evidence" value="ECO:0007669"/>
    <property type="project" value="TreeGrafter"/>
</dbReference>
<sequence>MEVENEKKRGLIIVSNRLPLSVEEDNGSYTSNFSSGGLVTALSGLTKSIDFRWFGWPGMAIKDPEKQKTVSDVLAEKGAVGIFLDEQLAHDHYNKISNSVLWPILHYQSGVIFNEDAWKAYQRVNEIFADTVASKATSGDLIWVHDYHLMLLPFLLRERLKKQGKNCPIGFTLHTPFPAEDFWRALPVQKDLLNGLLTCDVIGFHTDEYKRNFTESCCSRGADSTKEDQVHYEGHEICVGTFVVGIDPQKFNDSMQDPEVQKRIHELEEQYEGTTVIIGVDILDYTKGLVQKLEGYDHFLKSYPDLKGKVTLIQVAIPSRKEVKEYQDLEKEISTVVGKINGEHLIATPDGTPLIYMHRSVSFTELTALYFISDICLLTSQRDGMNLVASEYVACQQNKHGVLVLSELTGAASFMSGGSVTFHPSSVQDLSDAVYKALTMNEKEKKERHENLREFITAHTRQVTALIAHCILIS</sequence>
<proteinExistence type="predicted"/>
<dbReference type="OrthoDB" id="755951at2759"/>
<dbReference type="PANTHER" id="PTHR10788">
    <property type="entry name" value="TREHALOSE-6-PHOSPHATE SYNTHASE"/>
    <property type="match status" value="1"/>
</dbReference>